<sequence length="74" mass="8487">MVSCSQDVRLDLSECKYLLYHPTPCVFTQLDALEDFAKGNNPLKQQGWNGIFVMKLFKILVVHTKKSSRLNTNI</sequence>
<evidence type="ECO:0000313" key="2">
    <source>
        <dbReference type="Proteomes" id="UP000037943"/>
    </source>
</evidence>
<dbReference type="Proteomes" id="UP000037943">
    <property type="component" value="Unassembled WGS sequence"/>
</dbReference>
<name>A0ABR5KTE6_PSEAV</name>
<comment type="caution">
    <text evidence="1">The sequence shown here is derived from an EMBL/GenBank/DDBJ whole genome shotgun (WGS) entry which is preliminary data.</text>
</comment>
<gene>
    <name evidence="1" type="ORF">AC499_0841</name>
</gene>
<organism evidence="1 2">
    <name type="scientific">Pseudomonas amygdali pv. lachrymans</name>
    <name type="common">Pseudomonas syringae pv. lachrymans</name>
    <dbReference type="NCBI Taxonomy" id="53707"/>
    <lineage>
        <taxon>Bacteria</taxon>
        <taxon>Pseudomonadati</taxon>
        <taxon>Pseudomonadota</taxon>
        <taxon>Gammaproteobacteria</taxon>
        <taxon>Pseudomonadales</taxon>
        <taxon>Pseudomonadaceae</taxon>
        <taxon>Pseudomonas</taxon>
        <taxon>Pseudomonas amygdali</taxon>
    </lineage>
</organism>
<evidence type="ECO:0000313" key="1">
    <source>
        <dbReference type="EMBL" id="KPC17639.1"/>
    </source>
</evidence>
<dbReference type="EMBL" id="LGLK01000057">
    <property type="protein sequence ID" value="KPC17639.1"/>
    <property type="molecule type" value="Genomic_DNA"/>
</dbReference>
<proteinExistence type="predicted"/>
<accession>A0ABR5KTE6</accession>
<protein>
    <submittedName>
        <fullName evidence="1">Uncharacterized protein</fullName>
    </submittedName>
</protein>
<keyword evidence="2" id="KW-1185">Reference proteome</keyword>
<reference evidence="1 2" key="1">
    <citation type="submission" date="2015-10" db="EMBL/GenBank/DDBJ databases">
        <title>Comparative genomics and high-throughput reverse genetic screens identify a new phytobacterial MAMP and an Arabidopsis receptor required for immune elicitation.</title>
        <authorList>
            <person name="Mott G.A."/>
            <person name="Thakur S."/>
            <person name="Wang P.W."/>
            <person name="Desveaux D."/>
            <person name="Guttman D.S."/>
        </authorList>
    </citation>
    <scope>NUCLEOTIDE SEQUENCE [LARGE SCALE GENOMIC DNA]</scope>
    <source>
        <strain evidence="1 2">107</strain>
    </source>
</reference>